<dbReference type="AlphaFoldDB" id="A0A4R4DWP3"/>
<dbReference type="InterPro" id="IPR004360">
    <property type="entry name" value="Glyas_Fos-R_dOase_dom"/>
</dbReference>
<dbReference type="Gene3D" id="3.10.180.10">
    <property type="entry name" value="2,3-Dihydroxybiphenyl 1,2-Dioxygenase, domain 1"/>
    <property type="match status" value="1"/>
</dbReference>
<accession>A0A4R4DWP3</accession>
<comment type="caution">
    <text evidence="2">The sequence shown here is derived from an EMBL/GenBank/DDBJ whole genome shotgun (WGS) entry which is preliminary data.</text>
</comment>
<sequence>MKLLHLRPLLWVPDVRAASDWYIATLGFSELESSEDWQWASLGRDGVELMLARPPAHMPYSGPLFTGSFYFNTRDAAAWWERLKDDCEIVYPIETFPWGMREFAIRDLNGFILQFGQEQPS</sequence>
<dbReference type="InterPro" id="IPR037523">
    <property type="entry name" value="VOC_core"/>
</dbReference>
<dbReference type="InterPro" id="IPR029068">
    <property type="entry name" value="Glyas_Bleomycin-R_OHBP_Dase"/>
</dbReference>
<evidence type="ECO:0000259" key="1">
    <source>
        <dbReference type="PROSITE" id="PS51819"/>
    </source>
</evidence>
<keyword evidence="3" id="KW-1185">Reference proteome</keyword>
<proteinExistence type="predicted"/>
<dbReference type="Proteomes" id="UP000295164">
    <property type="component" value="Unassembled WGS sequence"/>
</dbReference>
<dbReference type="EMBL" id="SKFH01000050">
    <property type="protein sequence ID" value="TCZ65270.1"/>
    <property type="molecule type" value="Genomic_DNA"/>
</dbReference>
<gene>
    <name evidence="2" type="ORF">E0486_17405</name>
</gene>
<evidence type="ECO:0000313" key="2">
    <source>
        <dbReference type="EMBL" id="TCZ65270.1"/>
    </source>
</evidence>
<evidence type="ECO:0000313" key="3">
    <source>
        <dbReference type="Proteomes" id="UP000295164"/>
    </source>
</evidence>
<dbReference type="SUPFAM" id="SSF54593">
    <property type="entry name" value="Glyoxalase/Bleomycin resistance protein/Dihydroxybiphenyl dioxygenase"/>
    <property type="match status" value="1"/>
</dbReference>
<name>A0A4R4DWP3_9BACT</name>
<dbReference type="PROSITE" id="PS51819">
    <property type="entry name" value="VOC"/>
    <property type="match status" value="1"/>
</dbReference>
<dbReference type="OrthoDB" id="66829at2"/>
<protein>
    <submittedName>
        <fullName evidence="2">Bleomycin resistance family protein</fullName>
    </submittedName>
</protein>
<feature type="domain" description="VOC" evidence="1">
    <location>
        <begin position="2"/>
        <end position="118"/>
    </location>
</feature>
<reference evidence="2 3" key="1">
    <citation type="submission" date="2019-03" db="EMBL/GenBank/DDBJ databases">
        <authorList>
            <person name="Kim M.K.M."/>
        </authorList>
    </citation>
    <scope>NUCLEOTIDE SEQUENCE [LARGE SCALE GENOMIC DNA]</scope>
    <source>
        <strain evidence="2 3">17J68-15</strain>
    </source>
</reference>
<dbReference type="Pfam" id="PF00903">
    <property type="entry name" value="Glyoxalase"/>
    <property type="match status" value="1"/>
</dbReference>
<dbReference type="RefSeq" id="WP_131854153.1">
    <property type="nucleotide sequence ID" value="NZ_SKFH01000050.1"/>
</dbReference>
<organism evidence="2 3">
    <name type="scientific">Flaviaesturariibacter aridisoli</name>
    <dbReference type="NCBI Taxonomy" id="2545761"/>
    <lineage>
        <taxon>Bacteria</taxon>
        <taxon>Pseudomonadati</taxon>
        <taxon>Bacteroidota</taxon>
        <taxon>Chitinophagia</taxon>
        <taxon>Chitinophagales</taxon>
        <taxon>Chitinophagaceae</taxon>
        <taxon>Flaviaestuariibacter</taxon>
    </lineage>
</organism>